<dbReference type="FunFam" id="2.10.25.10:FF:000009">
    <property type="entry name" value="Low-density lipoprotein receptor isoform 1"/>
    <property type="match status" value="1"/>
</dbReference>
<dbReference type="PROSITE" id="PS01186">
    <property type="entry name" value="EGF_2"/>
    <property type="match status" value="2"/>
</dbReference>
<evidence type="ECO:0000256" key="19">
    <source>
        <dbReference type="ARBA" id="ARBA00023170"/>
    </source>
</evidence>
<feature type="region of interest" description="Disordered" evidence="26">
    <location>
        <begin position="727"/>
        <end position="758"/>
    </location>
</feature>
<dbReference type="PRINTS" id="PR00261">
    <property type="entry name" value="LDLRECEPTOR"/>
</dbReference>
<evidence type="ECO:0000256" key="5">
    <source>
        <dbReference type="ARBA" id="ARBA00022475"/>
    </source>
</evidence>
<dbReference type="GO" id="GO:0034362">
    <property type="term" value="C:low-density lipoprotein particle"/>
    <property type="evidence" value="ECO:0007669"/>
    <property type="project" value="UniProtKB-KW"/>
</dbReference>
<accession>A0A665X7B3</accession>
<feature type="disulfide bond" evidence="24">
    <location>
        <begin position="261"/>
        <end position="276"/>
    </location>
</feature>
<feature type="repeat" description="LDL-receptor class B" evidence="25">
    <location>
        <begin position="536"/>
        <end position="579"/>
    </location>
</feature>
<keyword evidence="14" id="KW-0445">Lipid transport</keyword>
<dbReference type="PROSITE" id="PS50068">
    <property type="entry name" value="LDLRA_2"/>
    <property type="match status" value="7"/>
</dbReference>
<keyword evidence="18" id="KW-1207">Sterol metabolism</keyword>
<dbReference type="Gene3D" id="4.10.400.10">
    <property type="entry name" value="Low-density Lipoprotein Receptor"/>
    <property type="match status" value="7"/>
</dbReference>
<keyword evidence="19" id="KW-0675">Receptor</keyword>
<dbReference type="SUPFAM" id="SSF57184">
    <property type="entry name" value="Growth factor receptor domain"/>
    <property type="match status" value="1"/>
</dbReference>
<dbReference type="AlphaFoldDB" id="A0A665X7B3"/>
<feature type="disulfide bond" evidence="24">
    <location>
        <begin position="95"/>
        <end position="110"/>
    </location>
</feature>
<feature type="disulfide bond" evidence="24">
    <location>
        <begin position="115"/>
        <end position="127"/>
    </location>
</feature>
<keyword evidence="17 23" id="KW-1015">Disulfide bond</keyword>
<feature type="disulfide bond" evidence="23">
    <location>
        <begin position="364"/>
        <end position="374"/>
    </location>
</feature>
<evidence type="ECO:0000256" key="23">
    <source>
        <dbReference type="PROSITE-ProRule" id="PRU00076"/>
    </source>
</evidence>
<feature type="disulfide bond" evidence="24">
    <location>
        <begin position="290"/>
        <end position="308"/>
    </location>
</feature>
<reference evidence="29" key="3">
    <citation type="submission" date="2025-09" db="UniProtKB">
        <authorList>
            <consortium name="Ensembl"/>
        </authorList>
    </citation>
    <scope>IDENTIFICATION</scope>
</reference>
<dbReference type="InterPro" id="IPR026823">
    <property type="entry name" value="cEGF"/>
</dbReference>
<evidence type="ECO:0000256" key="27">
    <source>
        <dbReference type="SAM" id="Phobius"/>
    </source>
</evidence>
<keyword evidence="4" id="KW-0813">Transport</keyword>
<feature type="transmembrane region" description="Helical" evidence="27">
    <location>
        <begin position="793"/>
        <end position="814"/>
    </location>
</feature>
<dbReference type="PROSITE" id="PS00010">
    <property type="entry name" value="ASX_HYDROXYL"/>
    <property type="match status" value="2"/>
</dbReference>
<dbReference type="Proteomes" id="UP000472264">
    <property type="component" value="Chromosome 1"/>
</dbReference>
<dbReference type="Pfam" id="PF00058">
    <property type="entry name" value="Ldl_recept_b"/>
    <property type="match status" value="4"/>
</dbReference>
<evidence type="ECO:0000256" key="7">
    <source>
        <dbReference type="ARBA" id="ARBA00022548"/>
    </source>
</evidence>
<evidence type="ECO:0000256" key="10">
    <source>
        <dbReference type="ARBA" id="ARBA00022710"/>
    </source>
</evidence>
<evidence type="ECO:0000256" key="1">
    <source>
        <dbReference type="ARBA" id="ARBA00004251"/>
    </source>
</evidence>
<keyword evidence="12" id="KW-0677">Repeat</keyword>
<proteinExistence type="inferred from homology"/>
<dbReference type="FunFam" id="4.10.400.10:FF:000124">
    <property type="entry name" value="Low density lipoprotein receptor"/>
    <property type="match status" value="1"/>
</dbReference>
<dbReference type="GO" id="GO:0016324">
    <property type="term" value="C:apical plasma membrane"/>
    <property type="evidence" value="ECO:0007669"/>
    <property type="project" value="TreeGrafter"/>
</dbReference>
<dbReference type="GO" id="GO:0005905">
    <property type="term" value="C:clathrin-coated pit"/>
    <property type="evidence" value="ECO:0007669"/>
    <property type="project" value="UniProtKB-SubCell"/>
</dbReference>
<evidence type="ECO:0000256" key="12">
    <source>
        <dbReference type="ARBA" id="ARBA00022737"/>
    </source>
</evidence>
<dbReference type="SUPFAM" id="SSF57424">
    <property type="entry name" value="LDL receptor-like module"/>
    <property type="match status" value="7"/>
</dbReference>
<feature type="disulfide bond" evidence="24">
    <location>
        <begin position="203"/>
        <end position="215"/>
    </location>
</feature>
<dbReference type="PROSITE" id="PS50026">
    <property type="entry name" value="EGF_3"/>
    <property type="match status" value="2"/>
</dbReference>
<dbReference type="SMART" id="SM00135">
    <property type="entry name" value="LY"/>
    <property type="match status" value="5"/>
</dbReference>
<feature type="repeat" description="LDL-receptor class B" evidence="25">
    <location>
        <begin position="493"/>
        <end position="535"/>
    </location>
</feature>
<keyword evidence="6 23" id="KW-0245">EGF-like domain</keyword>
<evidence type="ECO:0000259" key="28">
    <source>
        <dbReference type="PROSITE" id="PS50026"/>
    </source>
</evidence>
<evidence type="ECO:0000256" key="25">
    <source>
        <dbReference type="PROSITE-ProRule" id="PRU00461"/>
    </source>
</evidence>
<dbReference type="Pfam" id="PF12662">
    <property type="entry name" value="cEGF"/>
    <property type="match status" value="1"/>
</dbReference>
<dbReference type="InterPro" id="IPR009030">
    <property type="entry name" value="Growth_fac_rcpt_cys_sf"/>
</dbReference>
<dbReference type="PROSITE" id="PS01209">
    <property type="entry name" value="LDLRA_1"/>
    <property type="match status" value="3"/>
</dbReference>
<dbReference type="InterPro" id="IPR001881">
    <property type="entry name" value="EGF-like_Ca-bd_dom"/>
</dbReference>
<evidence type="ECO:0000256" key="14">
    <source>
        <dbReference type="ARBA" id="ARBA00023055"/>
    </source>
</evidence>
<feature type="disulfide bond" evidence="24">
    <location>
        <begin position="134"/>
        <end position="149"/>
    </location>
</feature>
<evidence type="ECO:0000256" key="24">
    <source>
        <dbReference type="PROSITE-ProRule" id="PRU00124"/>
    </source>
</evidence>
<keyword evidence="22" id="KW-0753">Steroid metabolism</keyword>
<dbReference type="GO" id="GO:0008203">
    <property type="term" value="P:cholesterol metabolic process"/>
    <property type="evidence" value="ECO:0007669"/>
    <property type="project" value="UniProtKB-KW"/>
</dbReference>
<keyword evidence="20" id="KW-0168">Coated pit</keyword>
<dbReference type="CDD" id="cd00112">
    <property type="entry name" value="LDLa"/>
    <property type="match status" value="7"/>
</dbReference>
<dbReference type="Gene3D" id="2.10.25.10">
    <property type="entry name" value="Laminin"/>
    <property type="match status" value="3"/>
</dbReference>
<organism evidence="29 30">
    <name type="scientific">Echeneis naucrates</name>
    <name type="common">Live sharksucker</name>
    <dbReference type="NCBI Taxonomy" id="173247"/>
    <lineage>
        <taxon>Eukaryota</taxon>
        <taxon>Metazoa</taxon>
        <taxon>Chordata</taxon>
        <taxon>Craniata</taxon>
        <taxon>Vertebrata</taxon>
        <taxon>Euteleostomi</taxon>
        <taxon>Actinopterygii</taxon>
        <taxon>Neopterygii</taxon>
        <taxon>Teleostei</taxon>
        <taxon>Neoteleostei</taxon>
        <taxon>Acanthomorphata</taxon>
        <taxon>Carangaria</taxon>
        <taxon>Carangiformes</taxon>
        <taxon>Echeneidae</taxon>
        <taxon>Echeneis</taxon>
    </lineage>
</organism>
<feature type="disulfide bond" evidence="24">
    <location>
        <begin position="242"/>
        <end position="254"/>
    </location>
</feature>
<dbReference type="GO" id="GO:0005509">
    <property type="term" value="F:calcium ion binding"/>
    <property type="evidence" value="ECO:0007669"/>
    <property type="project" value="InterPro"/>
</dbReference>
<protein>
    <submittedName>
        <fullName evidence="29">Low-density lipoprotein receptor-like</fullName>
    </submittedName>
</protein>
<feature type="disulfide bond" evidence="24">
    <location>
        <begin position="156"/>
        <end position="168"/>
    </location>
</feature>
<keyword evidence="8" id="KW-0254">Endocytosis</keyword>
<feature type="disulfide bond" evidence="24">
    <location>
        <begin position="34"/>
        <end position="46"/>
    </location>
</feature>
<evidence type="ECO:0000256" key="4">
    <source>
        <dbReference type="ARBA" id="ARBA00022448"/>
    </source>
</evidence>
<dbReference type="InterPro" id="IPR000742">
    <property type="entry name" value="EGF"/>
</dbReference>
<feature type="repeat" description="LDL-receptor class B" evidence="25">
    <location>
        <begin position="580"/>
        <end position="624"/>
    </location>
</feature>
<dbReference type="OMA" id="EIGCHIE"/>
<keyword evidence="5" id="KW-1003">Cell membrane</keyword>
<feature type="disulfide bond" evidence="24">
    <location>
        <begin position="163"/>
        <end position="181"/>
    </location>
</feature>
<evidence type="ECO:0000256" key="18">
    <source>
        <dbReference type="ARBA" id="ARBA00023166"/>
    </source>
</evidence>
<sequence>SSSQWPSIFLFSLIFMLHCINVVVFIVSEAAFTCSFNQLRCGNGRCVTHRWICDGTDDCGDGTDELPSTSTKTCLQSEFSCGPPINQCIPGSWHCDGNADCDNGADEKNCTAKQCRAGEFRCANGQCVSGSFVCDRDNDCSDGSDEASCPESKPKCSDRSFQCNNTVCVPVLWRCDGDIDCVDGSDEWPENCAANLNKTAVRCAASEFQCGSGECIDRSWRCDNGKDCVDGSDEVNCSRPSCRPDEFQCNDGSCIHGSLQCDKKADCRDISDEIGCHKENVCEGPTRFKCGSGECISMVKVCDTQRDCRDLSDEPVECGKNECLNKNGNCSHYCSDLKLGYNCSCPAGYSLKMDQRTCEDIDECAEPDVCSQICINLPGTYKCDCKNGYQIDPATKTCKAESGSIPALYFTSRHEVRKLTVDHSEYISLIPQLKSALALDIDVRNQKIFWSDLYLKKIFSCAIDMASNSSYHTVIIDSGTGVPENIAVDWIHGNIYWTDSILKTISVATTDGSKRKTLIAEKLQKPRGIAVDPINNFMYWTDWGKEAKIEKSGLNGANRVALVTDNIMWPNGITLDIVSQRLYWVDSKMHTLSSIDVNGGMRHTLIFSKEKLSHPVSLTIFEEKVFWTDVSNGAIFSANRLTGKDITELAEDLDQPEDIILYHNLKQPNGTNWCTEGNSMNGGCEFLCLPAPQINQHSPKYTCACPDNKPMAADMRKCVAALPNAPTVATTPRQPEKPTSTSNTRGTQHLAATGQGTEEPLPHPFIFAFELSSQNTQENSLPLCSHEQAVNDLHLITCSAVVISLLLFGAVLLWRHWRLKNTNTIHFDNPVYQKTTEDEVHICRNSSDGYVYPEVSSLWCCFIIYFQMNNERMWFYSLAYTVFIFLLQRQMLSMEDMDIA</sequence>
<reference evidence="29" key="2">
    <citation type="submission" date="2025-08" db="UniProtKB">
        <authorList>
            <consortium name="Ensembl"/>
        </authorList>
    </citation>
    <scope>IDENTIFICATION</scope>
</reference>
<feature type="domain" description="EGF-like" evidence="28">
    <location>
        <begin position="360"/>
        <end position="399"/>
    </location>
</feature>
<keyword evidence="30" id="KW-1185">Reference proteome</keyword>
<keyword evidence="11" id="KW-0732">Signal</keyword>
<dbReference type="PROSITE" id="PS51120">
    <property type="entry name" value="LDLRB"/>
    <property type="match status" value="4"/>
</dbReference>
<dbReference type="SMART" id="SM00192">
    <property type="entry name" value="LDLa"/>
    <property type="match status" value="7"/>
</dbReference>
<gene>
    <name evidence="29" type="primary">ldlrb</name>
</gene>
<dbReference type="FunFam" id="2.120.10.30:FF:000002">
    <property type="entry name" value="low-density lipoprotein receptor isoform X1"/>
    <property type="match status" value="1"/>
</dbReference>
<name>A0A665X7B3_ECHNA</name>
<dbReference type="Ensembl" id="ENSENLT00000053481.1">
    <property type="protein sequence ID" value="ENSENLP00000052223.1"/>
    <property type="gene ID" value="ENSENLG00000021677.1"/>
</dbReference>
<comment type="similarity">
    <text evidence="3">Belongs to the LDLR family.</text>
</comment>
<keyword evidence="13 27" id="KW-1133">Transmembrane helix</keyword>
<dbReference type="InterPro" id="IPR011042">
    <property type="entry name" value="6-blade_b-propeller_TolB-like"/>
</dbReference>
<dbReference type="InterPro" id="IPR018097">
    <property type="entry name" value="EGF_Ca-bd_CS"/>
</dbReference>
<evidence type="ECO:0000256" key="22">
    <source>
        <dbReference type="ARBA" id="ARBA00023221"/>
    </source>
</evidence>
<evidence type="ECO:0000313" key="29">
    <source>
        <dbReference type="Ensembl" id="ENSENLP00000052223.1"/>
    </source>
</evidence>
<evidence type="ECO:0000256" key="17">
    <source>
        <dbReference type="ARBA" id="ARBA00023157"/>
    </source>
</evidence>
<dbReference type="InterPro" id="IPR000152">
    <property type="entry name" value="EGF-type_Asp/Asn_hydroxyl_site"/>
</dbReference>
<keyword evidence="9 27" id="KW-0812">Transmembrane</keyword>
<dbReference type="SMART" id="SM00181">
    <property type="entry name" value="EGF"/>
    <property type="match status" value="6"/>
</dbReference>
<feature type="domain" description="EGF-like" evidence="28">
    <location>
        <begin position="314"/>
        <end position="359"/>
    </location>
</feature>
<dbReference type="InParanoid" id="A0A665X7B3"/>
<evidence type="ECO:0000256" key="11">
    <source>
        <dbReference type="ARBA" id="ARBA00022729"/>
    </source>
</evidence>
<dbReference type="PANTHER" id="PTHR22722:SF15">
    <property type="entry name" value="LOW-DENSITY LIPOPROTEIN RECEPTOR-RELATED"/>
    <property type="match status" value="1"/>
</dbReference>
<feature type="transmembrane region" description="Helical" evidence="27">
    <location>
        <begin position="874"/>
        <end position="892"/>
    </location>
</feature>
<evidence type="ECO:0000256" key="2">
    <source>
        <dbReference type="ARBA" id="ARBA00004600"/>
    </source>
</evidence>
<dbReference type="SMART" id="SM00179">
    <property type="entry name" value="EGF_CA"/>
    <property type="match status" value="2"/>
</dbReference>
<dbReference type="InterPro" id="IPR036055">
    <property type="entry name" value="LDL_receptor-like_sf"/>
</dbReference>
<dbReference type="InterPro" id="IPR051221">
    <property type="entry name" value="LDLR-related"/>
</dbReference>
<comment type="caution">
    <text evidence="23">Lacks conserved residue(s) required for the propagation of feature annotation.</text>
</comment>
<dbReference type="GO" id="GO:0042562">
    <property type="term" value="F:hormone binding"/>
    <property type="evidence" value="ECO:0007669"/>
    <property type="project" value="TreeGrafter"/>
</dbReference>
<feature type="disulfide bond" evidence="24">
    <location>
        <begin position="210"/>
        <end position="228"/>
    </location>
</feature>
<keyword evidence="10" id="KW-0427">LDL</keyword>
<reference evidence="29" key="1">
    <citation type="submission" date="2021-04" db="EMBL/GenBank/DDBJ databases">
        <authorList>
            <consortium name="Wellcome Sanger Institute Data Sharing"/>
        </authorList>
    </citation>
    <scope>NUCLEOTIDE SEQUENCE [LARGE SCALE GENOMIC DNA]</scope>
</reference>
<keyword evidence="15" id="KW-0443">Lipid metabolism</keyword>
<keyword evidence="16 27" id="KW-0472">Membrane</keyword>
<evidence type="ECO:0000256" key="15">
    <source>
        <dbReference type="ARBA" id="ARBA00023098"/>
    </source>
</evidence>
<dbReference type="SUPFAM" id="SSF63825">
    <property type="entry name" value="YWTD domain"/>
    <property type="match status" value="1"/>
</dbReference>
<evidence type="ECO:0000313" key="30">
    <source>
        <dbReference type="Proteomes" id="UP000472264"/>
    </source>
</evidence>
<keyword evidence="7" id="KW-0153">Cholesterol metabolism</keyword>
<dbReference type="Gene3D" id="2.120.10.30">
    <property type="entry name" value="TolB, C-terminal domain"/>
    <property type="match status" value="1"/>
</dbReference>
<dbReference type="FunFam" id="4.10.400.10:FF:000113">
    <property type="entry name" value="Low-density lipoprotein receptor-related protein 8"/>
    <property type="match status" value="1"/>
</dbReference>
<comment type="subcellular location">
    <subcellularLocation>
        <location evidence="1">Cell membrane</location>
        <topology evidence="1">Single-pass type I membrane protein</topology>
    </subcellularLocation>
    <subcellularLocation>
        <location evidence="2">Membrane</location>
        <location evidence="2">Clathrin-coated pit</location>
    </subcellularLocation>
</comment>
<dbReference type="PANTHER" id="PTHR22722">
    <property type="entry name" value="LOW-DENSITY LIPOPROTEIN RECEPTOR-RELATED PROTEIN 2-RELATED"/>
    <property type="match status" value="1"/>
</dbReference>
<evidence type="ECO:0000256" key="3">
    <source>
        <dbReference type="ARBA" id="ARBA00009939"/>
    </source>
</evidence>
<dbReference type="PROSITE" id="PS01187">
    <property type="entry name" value="EGF_CA"/>
    <property type="match status" value="1"/>
</dbReference>
<feature type="disulfide bond" evidence="24">
    <location>
        <begin position="122"/>
        <end position="140"/>
    </location>
</feature>
<dbReference type="InterPro" id="IPR023415">
    <property type="entry name" value="LDLR_class-A_CS"/>
</dbReference>
<dbReference type="FunFam" id="2.10.25.10:FF:000052">
    <property type="entry name" value="low-density lipoprotein receptor isoform X1"/>
    <property type="match status" value="1"/>
</dbReference>
<dbReference type="Pfam" id="PF00057">
    <property type="entry name" value="Ldl_recept_a"/>
    <property type="match status" value="7"/>
</dbReference>
<dbReference type="GO" id="GO:0006898">
    <property type="term" value="P:receptor-mediated endocytosis"/>
    <property type="evidence" value="ECO:0007669"/>
    <property type="project" value="TreeGrafter"/>
</dbReference>
<evidence type="ECO:0000256" key="6">
    <source>
        <dbReference type="ARBA" id="ARBA00022536"/>
    </source>
</evidence>
<feature type="repeat" description="LDL-receptor class B" evidence="25">
    <location>
        <begin position="446"/>
        <end position="492"/>
    </location>
</feature>
<evidence type="ECO:0000256" key="26">
    <source>
        <dbReference type="SAM" id="MobiDB-lite"/>
    </source>
</evidence>
<evidence type="ECO:0000256" key="9">
    <source>
        <dbReference type="ARBA" id="ARBA00022692"/>
    </source>
</evidence>
<dbReference type="InterPro" id="IPR000033">
    <property type="entry name" value="LDLR_classB_rpt"/>
</dbReference>
<evidence type="ECO:0000256" key="8">
    <source>
        <dbReference type="ARBA" id="ARBA00022583"/>
    </source>
</evidence>
<keyword evidence="21" id="KW-0325">Glycoprotein</keyword>
<feature type="disulfide bond" evidence="24">
    <location>
        <begin position="222"/>
        <end position="237"/>
    </location>
</feature>
<evidence type="ECO:0000256" key="13">
    <source>
        <dbReference type="ARBA" id="ARBA00022989"/>
    </source>
</evidence>
<evidence type="ECO:0000256" key="16">
    <source>
        <dbReference type="ARBA" id="ARBA00023136"/>
    </source>
</evidence>
<evidence type="ECO:0000256" key="20">
    <source>
        <dbReference type="ARBA" id="ARBA00023176"/>
    </source>
</evidence>
<dbReference type="InterPro" id="IPR002172">
    <property type="entry name" value="LDrepeatLR_classA_rpt"/>
</dbReference>
<dbReference type="GO" id="GO:0043235">
    <property type="term" value="C:receptor complex"/>
    <property type="evidence" value="ECO:0007669"/>
    <property type="project" value="TreeGrafter"/>
</dbReference>
<dbReference type="FunFam" id="4.10.400.10:FF:000034">
    <property type="entry name" value="Low-density lipoprotein receptor-related protein 2"/>
    <property type="match status" value="1"/>
</dbReference>
<evidence type="ECO:0000256" key="21">
    <source>
        <dbReference type="ARBA" id="ARBA00023180"/>
    </source>
</evidence>
<feature type="disulfide bond" evidence="24">
    <location>
        <begin position="41"/>
        <end position="59"/>
    </location>
</feature>
<dbReference type="GO" id="GO:0006869">
    <property type="term" value="P:lipid transport"/>
    <property type="evidence" value="ECO:0007669"/>
    <property type="project" value="UniProtKB-KW"/>
</dbReference>
<feature type="disulfide bond" evidence="24">
    <location>
        <begin position="249"/>
        <end position="267"/>
    </location>
</feature>
<feature type="transmembrane region" description="Helical" evidence="27">
    <location>
        <begin position="7"/>
        <end position="27"/>
    </location>
</feature>
<feature type="compositionally biased region" description="Polar residues" evidence="26">
    <location>
        <begin position="727"/>
        <end position="747"/>
    </location>
</feature>